<dbReference type="EMBL" id="CP001619">
    <property type="protein sequence ID" value="ACT91767.1"/>
    <property type="molecule type" value="Genomic_DNA"/>
</dbReference>
<reference evidence="1 2" key="1">
    <citation type="journal article" date="2009" name="Stand. Genomic Sci.">
        <title>Complete genome sequence of Dyadobacter fermentans type strain (NS114).</title>
        <authorList>
            <person name="Lang E."/>
            <person name="Lapidus A."/>
            <person name="Chertkov O."/>
            <person name="Brettin T."/>
            <person name="Detter J.C."/>
            <person name="Han C."/>
            <person name="Copeland A."/>
            <person name="Glavina Del Rio T."/>
            <person name="Nolan M."/>
            <person name="Chen F."/>
            <person name="Lucas S."/>
            <person name="Tice H."/>
            <person name="Cheng J.F."/>
            <person name="Land M."/>
            <person name="Hauser L."/>
            <person name="Chang Y.J."/>
            <person name="Jeffries C.D."/>
            <person name="Kopitz M."/>
            <person name="Bruce D."/>
            <person name="Goodwin L."/>
            <person name="Pitluck S."/>
            <person name="Ovchinnikova G."/>
            <person name="Pati A."/>
            <person name="Ivanova N."/>
            <person name="Mavrommatis K."/>
            <person name="Chen A."/>
            <person name="Palaniappan K."/>
            <person name="Chain P."/>
            <person name="Bristow J."/>
            <person name="Eisen J.A."/>
            <person name="Markowitz V."/>
            <person name="Hugenholtz P."/>
            <person name="Goker M."/>
            <person name="Rohde M."/>
            <person name="Kyrpides N.C."/>
            <person name="Klenk H.P."/>
        </authorList>
    </citation>
    <scope>NUCLEOTIDE SEQUENCE [LARGE SCALE GENOMIC DNA]</scope>
    <source>
        <strain evidence="2">ATCC 700827 / DSM 18053 / CIP 107007 / KCTC 52180 / NS114</strain>
    </source>
</reference>
<dbReference type="Proteomes" id="UP000002011">
    <property type="component" value="Chromosome"/>
</dbReference>
<gene>
    <name evidence="1" type="ordered locus">Dfer_0498</name>
</gene>
<evidence type="ECO:0000313" key="1">
    <source>
        <dbReference type="EMBL" id="ACT91767.1"/>
    </source>
</evidence>
<dbReference type="STRING" id="471854.Dfer_0498"/>
<dbReference type="RefSeq" id="WP_012780115.1">
    <property type="nucleotide sequence ID" value="NC_013037.1"/>
</dbReference>
<organism evidence="1 2">
    <name type="scientific">Dyadobacter fermentans (strain ATCC 700827 / DSM 18053 / CIP 107007 / KCTC 52180 / NS114)</name>
    <dbReference type="NCBI Taxonomy" id="471854"/>
    <lineage>
        <taxon>Bacteria</taxon>
        <taxon>Pseudomonadati</taxon>
        <taxon>Bacteroidota</taxon>
        <taxon>Cytophagia</taxon>
        <taxon>Cytophagales</taxon>
        <taxon>Spirosomataceae</taxon>
        <taxon>Dyadobacter</taxon>
    </lineage>
</organism>
<dbReference type="AlphaFoldDB" id="C6VZF5"/>
<protein>
    <submittedName>
        <fullName evidence="1">Uncharacterized protein</fullName>
    </submittedName>
</protein>
<dbReference type="KEGG" id="dfe:Dfer_0498"/>
<sequence length="249" mass="29215">MDGLQSFLEIGAFIIAALTLYKAISEYSKNNVFKRASVLEELIVKFKKPELFAAKRLLDDFQEYHYKGMSSGAQYDPTQVSDPVIFVHANYKSQKCVAERIEKGKDIFRIFIDKDLPIEKTPGPDTSVFYANQNFPGAHKYVFINLAYLLRNHESDIINDNEIFFRDSFDELLDFTLLLIYYLRNEIITIREVQAHFAFYLKKVKHSKPVLQYISIYYNSEDFDWLFRQLPSKADSILYTDWSSDELEE</sequence>
<proteinExistence type="predicted"/>
<accession>C6VZF5</accession>
<evidence type="ECO:0000313" key="2">
    <source>
        <dbReference type="Proteomes" id="UP000002011"/>
    </source>
</evidence>
<dbReference type="HOGENOM" id="CLU_1114428_0_0_10"/>
<keyword evidence="2" id="KW-1185">Reference proteome</keyword>
<name>C6VZF5_DYAFD</name>